<comment type="caution">
    <text evidence="1">The sequence shown here is derived from an EMBL/GenBank/DDBJ whole genome shotgun (WGS) entry which is preliminary data.</text>
</comment>
<accession>A0ACB6ZK82</accession>
<organism evidence="1 2">
    <name type="scientific">Thelephora ganbajun</name>
    <name type="common">Ganba fungus</name>
    <dbReference type="NCBI Taxonomy" id="370292"/>
    <lineage>
        <taxon>Eukaryota</taxon>
        <taxon>Fungi</taxon>
        <taxon>Dikarya</taxon>
        <taxon>Basidiomycota</taxon>
        <taxon>Agaricomycotina</taxon>
        <taxon>Agaricomycetes</taxon>
        <taxon>Thelephorales</taxon>
        <taxon>Thelephoraceae</taxon>
        <taxon>Thelephora</taxon>
    </lineage>
</organism>
<keyword evidence="2" id="KW-1185">Reference proteome</keyword>
<proteinExistence type="predicted"/>
<dbReference type="Proteomes" id="UP000886501">
    <property type="component" value="Unassembled WGS sequence"/>
</dbReference>
<sequence length="534" mass="59962">MAPPLSELFRATLSVSCSKTIVIASLILGLICVGSYLRWKRRIASYPPGPPPDPILGNARQLVKIDNQERAFAGWERTYGDINYLSVFNKSILVLNSFSAARDLLEKRSAIYSSRPTLVMLCEMMGWGDILVHLQGGPKFRKHRKIIQDRFSLRALEKYAALQRQEAYKTLLDIGNSPDDVLMHLKRFVCGVILNITYGHKVESITDPLVVNGDKATSNSVNIGGPGSLLVDLIPILKYWPAWMPFSDFKRHALYTRALVDDLMNTPYNWVKSRMAAGTAAQCIAVELLETMNNQTGPYREGETIDEDDVKRIAGVLYGAATDTTGSTLATFLLCMIRNPGVFKKAQEEIDRVIGNDRLIDYDDKDSLPYFAAVLREVLRWGCPVPLGVPHRLVEEDNYRGYVVPGGTTILANAWAMTRNRAMYPSPDTFDPERFFGLEKMESEACQQVEAVFGFGRRICPGRFFAESNIWVLMTNLIATMDVGKAVDEKGREIDVTAEYVGSFVRHLKPFKCRVGYRSEKARVLVEQANLLHN</sequence>
<name>A0ACB6ZK82_THEGA</name>
<protein>
    <submittedName>
        <fullName evidence="1">Cytochrome P450</fullName>
    </submittedName>
</protein>
<evidence type="ECO:0000313" key="2">
    <source>
        <dbReference type="Proteomes" id="UP000886501"/>
    </source>
</evidence>
<evidence type="ECO:0000313" key="1">
    <source>
        <dbReference type="EMBL" id="KAF9649733.1"/>
    </source>
</evidence>
<dbReference type="EMBL" id="MU117994">
    <property type="protein sequence ID" value="KAF9649733.1"/>
    <property type="molecule type" value="Genomic_DNA"/>
</dbReference>
<reference evidence="1" key="2">
    <citation type="journal article" date="2020" name="Nat. Commun.">
        <title>Large-scale genome sequencing of mycorrhizal fungi provides insights into the early evolution of symbiotic traits.</title>
        <authorList>
            <person name="Miyauchi S."/>
            <person name="Kiss E."/>
            <person name="Kuo A."/>
            <person name="Drula E."/>
            <person name="Kohler A."/>
            <person name="Sanchez-Garcia M."/>
            <person name="Morin E."/>
            <person name="Andreopoulos B."/>
            <person name="Barry K.W."/>
            <person name="Bonito G."/>
            <person name="Buee M."/>
            <person name="Carver A."/>
            <person name="Chen C."/>
            <person name="Cichocki N."/>
            <person name="Clum A."/>
            <person name="Culley D."/>
            <person name="Crous P.W."/>
            <person name="Fauchery L."/>
            <person name="Girlanda M."/>
            <person name="Hayes R.D."/>
            <person name="Keri Z."/>
            <person name="LaButti K."/>
            <person name="Lipzen A."/>
            <person name="Lombard V."/>
            <person name="Magnuson J."/>
            <person name="Maillard F."/>
            <person name="Murat C."/>
            <person name="Nolan M."/>
            <person name="Ohm R.A."/>
            <person name="Pangilinan J."/>
            <person name="Pereira M.F."/>
            <person name="Perotto S."/>
            <person name="Peter M."/>
            <person name="Pfister S."/>
            <person name="Riley R."/>
            <person name="Sitrit Y."/>
            <person name="Stielow J.B."/>
            <person name="Szollosi G."/>
            <person name="Zifcakova L."/>
            <person name="Stursova M."/>
            <person name="Spatafora J.W."/>
            <person name="Tedersoo L."/>
            <person name="Vaario L.M."/>
            <person name="Yamada A."/>
            <person name="Yan M."/>
            <person name="Wang P."/>
            <person name="Xu J."/>
            <person name="Bruns T."/>
            <person name="Baldrian P."/>
            <person name="Vilgalys R."/>
            <person name="Dunand C."/>
            <person name="Henrissat B."/>
            <person name="Grigoriev I.V."/>
            <person name="Hibbett D."/>
            <person name="Nagy L.G."/>
            <person name="Martin F.M."/>
        </authorList>
    </citation>
    <scope>NUCLEOTIDE SEQUENCE</scope>
    <source>
        <strain evidence="1">P2</strain>
    </source>
</reference>
<reference evidence="1" key="1">
    <citation type="submission" date="2019-10" db="EMBL/GenBank/DDBJ databases">
        <authorList>
            <consortium name="DOE Joint Genome Institute"/>
            <person name="Kuo A."/>
            <person name="Miyauchi S."/>
            <person name="Kiss E."/>
            <person name="Drula E."/>
            <person name="Kohler A."/>
            <person name="Sanchez-Garcia M."/>
            <person name="Andreopoulos B."/>
            <person name="Barry K.W."/>
            <person name="Bonito G."/>
            <person name="Buee M."/>
            <person name="Carver A."/>
            <person name="Chen C."/>
            <person name="Cichocki N."/>
            <person name="Clum A."/>
            <person name="Culley D."/>
            <person name="Crous P.W."/>
            <person name="Fauchery L."/>
            <person name="Girlanda M."/>
            <person name="Hayes R."/>
            <person name="Keri Z."/>
            <person name="Labutti K."/>
            <person name="Lipzen A."/>
            <person name="Lombard V."/>
            <person name="Magnuson J."/>
            <person name="Maillard F."/>
            <person name="Morin E."/>
            <person name="Murat C."/>
            <person name="Nolan M."/>
            <person name="Ohm R."/>
            <person name="Pangilinan J."/>
            <person name="Pereira M."/>
            <person name="Perotto S."/>
            <person name="Peter M."/>
            <person name="Riley R."/>
            <person name="Sitrit Y."/>
            <person name="Stielow B."/>
            <person name="Szollosi G."/>
            <person name="Zifcakova L."/>
            <person name="Stursova M."/>
            <person name="Spatafora J.W."/>
            <person name="Tedersoo L."/>
            <person name="Vaario L.-M."/>
            <person name="Yamada A."/>
            <person name="Yan M."/>
            <person name="Wang P."/>
            <person name="Xu J."/>
            <person name="Bruns T."/>
            <person name="Baldrian P."/>
            <person name="Vilgalys R."/>
            <person name="Henrissat B."/>
            <person name="Grigoriev I.V."/>
            <person name="Hibbett D."/>
            <person name="Nagy L.G."/>
            <person name="Martin F.M."/>
        </authorList>
    </citation>
    <scope>NUCLEOTIDE SEQUENCE</scope>
    <source>
        <strain evidence="1">P2</strain>
    </source>
</reference>
<gene>
    <name evidence="1" type="ORF">BDM02DRAFT_1771513</name>
</gene>